<protein>
    <recommendedName>
        <fullName evidence="6">Alpha-aminoadipate reductase</fullName>
    </recommendedName>
</protein>
<dbReference type="InterPro" id="IPR000873">
    <property type="entry name" value="AMP-dep_synth/lig_dom"/>
</dbReference>
<dbReference type="InterPro" id="IPR042099">
    <property type="entry name" value="ANL_N_sf"/>
</dbReference>
<keyword evidence="2" id="KW-0597">Phosphoprotein</keyword>
<dbReference type="Pfam" id="PF23562">
    <property type="entry name" value="AMP-binding_C_3"/>
    <property type="match status" value="1"/>
</dbReference>
<dbReference type="Gene3D" id="3.40.50.12780">
    <property type="entry name" value="N-terminal domain of ligase-like"/>
    <property type="match status" value="1"/>
</dbReference>
<evidence type="ECO:0000259" key="3">
    <source>
        <dbReference type="Pfam" id="PF00501"/>
    </source>
</evidence>
<proteinExistence type="predicted"/>
<dbReference type="InterPro" id="IPR036736">
    <property type="entry name" value="ACP-like_sf"/>
</dbReference>
<accession>A0A077R188</accession>
<keyword evidence="1" id="KW-0596">Phosphopantetheine</keyword>
<dbReference type="Pfam" id="PF00501">
    <property type="entry name" value="AMP-binding"/>
    <property type="match status" value="1"/>
</dbReference>
<dbReference type="InterPro" id="IPR051414">
    <property type="entry name" value="Adenylate-forming_Reductase"/>
</dbReference>
<dbReference type="AlphaFoldDB" id="A0A077R188"/>
<feature type="domain" description="Thioester reductase (TE)" evidence="4">
    <location>
        <begin position="702"/>
        <end position="939"/>
    </location>
</feature>
<dbReference type="Gene3D" id="3.40.50.720">
    <property type="entry name" value="NAD(P)-binding Rossmann-like Domain"/>
    <property type="match status" value="1"/>
</dbReference>
<dbReference type="SUPFAM" id="SSF51735">
    <property type="entry name" value="NAD(P)-binding Rossmann-fold domains"/>
    <property type="match status" value="1"/>
</dbReference>
<evidence type="ECO:0008006" key="6">
    <source>
        <dbReference type="Google" id="ProtNLM"/>
    </source>
</evidence>
<dbReference type="PANTHER" id="PTHR43439">
    <property type="entry name" value="PHENYLACETATE-COENZYME A LIGASE"/>
    <property type="match status" value="1"/>
</dbReference>
<dbReference type="Pfam" id="PF07993">
    <property type="entry name" value="NAD_binding_4"/>
    <property type="match status" value="1"/>
</dbReference>
<dbReference type="SUPFAM" id="SSF56801">
    <property type="entry name" value="Acetyl-CoA synthetase-like"/>
    <property type="match status" value="1"/>
</dbReference>
<dbReference type="InterPro" id="IPR036291">
    <property type="entry name" value="NAD(P)-bd_dom_sf"/>
</dbReference>
<reference evidence="5" key="1">
    <citation type="journal article" date="2014" name="Genome Biol. Evol.">
        <title>Gene Loss Rather Than Gene Gain Is Associated with a Host Jump from Monocots to Dicots in the Smut Fungus Melanopsichium pennsylvanicum.</title>
        <authorList>
            <person name="Sharma R."/>
            <person name="Mishra B."/>
            <person name="Runge F."/>
            <person name="Thines M."/>
        </authorList>
    </citation>
    <scope>NUCLEOTIDE SEQUENCE</scope>
    <source>
        <strain evidence="5">4</strain>
    </source>
</reference>
<dbReference type="InterPro" id="IPR013120">
    <property type="entry name" value="FAR_NAD-bd"/>
</dbReference>
<dbReference type="Gene3D" id="1.10.1200.10">
    <property type="entry name" value="ACP-like"/>
    <property type="match status" value="1"/>
</dbReference>
<dbReference type="PANTHER" id="PTHR43439:SF2">
    <property type="entry name" value="ENZYME, PUTATIVE (JCVI)-RELATED"/>
    <property type="match status" value="1"/>
</dbReference>
<name>A0A077R188_9BASI</name>
<evidence type="ECO:0000259" key="4">
    <source>
        <dbReference type="Pfam" id="PF07993"/>
    </source>
</evidence>
<evidence type="ECO:0000313" key="5">
    <source>
        <dbReference type="EMBL" id="CDI52701.1"/>
    </source>
</evidence>
<organism evidence="5">
    <name type="scientific">Melanopsichium pennsylvanicum 4</name>
    <dbReference type="NCBI Taxonomy" id="1398559"/>
    <lineage>
        <taxon>Eukaryota</taxon>
        <taxon>Fungi</taxon>
        <taxon>Dikarya</taxon>
        <taxon>Basidiomycota</taxon>
        <taxon>Ustilaginomycotina</taxon>
        <taxon>Ustilaginomycetes</taxon>
        <taxon>Ustilaginales</taxon>
        <taxon>Ustilaginaceae</taxon>
        <taxon>Melanopsichium</taxon>
    </lineage>
</organism>
<evidence type="ECO:0000256" key="2">
    <source>
        <dbReference type="ARBA" id="ARBA00022553"/>
    </source>
</evidence>
<sequence>MILPPTTDSASLLAPYEGRWSINALLDDVITFARDQVCVSYIKSVSPFQWQHVTGAQLDQCIRFATAYYADRMGVRRNDEPCKQIGVFSDSGFDLFITQMALVRLGFGAVLISPNNSVPAVVHLMKATGSNTIIFGSERAEEASQARKLLFQDQGGNFDAVELCPVQQAVALNELLPPTTENDPFRSDVPYERQAKEPCFTLHSSGSTGFPKPYTYSHETYLIIIADYMPYDAFCTAPIYHGFACAVAWRQLIHRRRFYLYSETVRHDLVSEAVRNSTIEIIYAVPFTFKMLSEDKRSLEALRSVKMCCYSGAPCPIEVGDMLVANGVNLVAFLGATETGQIMDSIRDFDADKGWNIMRPSKRCAPYLKFENVGTTEEGPYEMVCIKGWKALSKVNRPDGSYASGDHYRIVRNNDGTVRGYVYLGRGDDTIVHLNGEKTNPVPMEQSVKSSPLLRDCLVFGAGQPCTGALIIPYEQTWEAHASLSDADRQAALKKQIEPVLREVNSQCPSHSRLVPEMILFLYPEVRFPLADKGSVKRSPANSLFASEITRLYTEFDLGTSTPDENKAAIKDRVHLRSLLKSILEKFLTLKLECMEDVDLTSLGVDSVMDSQIRSQIHRSVRMPRPLANTIVFQHPTLNRLTEAVYQHVQAGVANGVESDAQKQQQEQKTYQMLKELRLQLKTRDPSLAGRSLGGEREVIVLTGATGSLGAHILDQLRSKATVAKIVCLNRASTHEEAMERTKESLKARGLTPSSSTSNVQIVSLAADISKPHLGLSEREYDDLASNVTCVIHNGWPVNFVLSVESFLPVLTGTVQLMNLAGQSTACRSPRFLFSSSISVALNTPKPLIHETILNDLSYTHAIGYAHSKWIVEKLCRYAEEAIGGGFESVIMRIGQMVGDRERGVWNETEAPPLMIKSAQIVGCLPGGLDGLYWLPVDVAGFIASQLTTVPLSVGCELVHVVSDQAMAWETALSTLAQAQNLGNSFEVVPYAQWVTKLEASDQNPTRNPTVKLLEHYRTMQRELEHGRKVGKFDTKQLKSVFASSHEVKQRVEKGLEAYKPEYLTKTVQAWKQSGFLK</sequence>
<evidence type="ECO:0000256" key="1">
    <source>
        <dbReference type="ARBA" id="ARBA00022450"/>
    </source>
</evidence>
<dbReference type="SUPFAM" id="SSF47336">
    <property type="entry name" value="ACP-like"/>
    <property type="match status" value="1"/>
</dbReference>
<feature type="domain" description="AMP-dependent synthetase/ligase" evidence="3">
    <location>
        <begin position="41"/>
        <end position="346"/>
    </location>
</feature>
<dbReference type="EMBL" id="HG529547">
    <property type="protein sequence ID" value="CDI52701.1"/>
    <property type="molecule type" value="Genomic_DNA"/>
</dbReference>